<accession>A0A4R8DGR5</accession>
<sequence length="67" mass="8089">MGIVYKKWHTSGRNRHEWLLKCRFYVNGVEYSTFSEEDKYNQYKIGDTLHVVYAERTPTNCEILELK</sequence>
<dbReference type="EMBL" id="SODV01000002">
    <property type="protein sequence ID" value="TDW96657.1"/>
    <property type="molecule type" value="Genomic_DNA"/>
</dbReference>
<reference evidence="1 2" key="1">
    <citation type="submission" date="2019-03" db="EMBL/GenBank/DDBJ databases">
        <title>Genomic Encyclopedia of Type Strains, Phase IV (KMG-IV): sequencing the most valuable type-strain genomes for metagenomic binning, comparative biology and taxonomic classification.</title>
        <authorList>
            <person name="Goeker M."/>
        </authorList>
    </citation>
    <scope>NUCLEOTIDE SEQUENCE [LARGE SCALE GENOMIC DNA]</scope>
    <source>
        <strain evidence="1 2">DSM 100059</strain>
    </source>
</reference>
<dbReference type="Proteomes" id="UP000294498">
    <property type="component" value="Unassembled WGS sequence"/>
</dbReference>
<comment type="caution">
    <text evidence="1">The sequence shown here is derived from an EMBL/GenBank/DDBJ whole genome shotgun (WGS) entry which is preliminary data.</text>
</comment>
<gene>
    <name evidence="1" type="ORF">EDB95_4492</name>
</gene>
<name>A0A4R8DGR5_9BACT</name>
<dbReference type="AlphaFoldDB" id="A0A4R8DGR5"/>
<keyword evidence="2" id="KW-1185">Reference proteome</keyword>
<organism evidence="1 2">
    <name type="scientific">Dinghuibacter silviterrae</name>
    <dbReference type="NCBI Taxonomy" id="1539049"/>
    <lineage>
        <taxon>Bacteria</taxon>
        <taxon>Pseudomonadati</taxon>
        <taxon>Bacteroidota</taxon>
        <taxon>Chitinophagia</taxon>
        <taxon>Chitinophagales</taxon>
        <taxon>Chitinophagaceae</taxon>
        <taxon>Dinghuibacter</taxon>
    </lineage>
</organism>
<protein>
    <submittedName>
        <fullName evidence="1">Uncharacterized protein</fullName>
    </submittedName>
</protein>
<evidence type="ECO:0000313" key="2">
    <source>
        <dbReference type="Proteomes" id="UP000294498"/>
    </source>
</evidence>
<evidence type="ECO:0000313" key="1">
    <source>
        <dbReference type="EMBL" id="TDW96657.1"/>
    </source>
</evidence>
<proteinExistence type="predicted"/>